<evidence type="ECO:0000256" key="3">
    <source>
        <dbReference type="ARBA" id="ARBA00022670"/>
    </source>
</evidence>
<evidence type="ECO:0000256" key="4">
    <source>
        <dbReference type="ARBA" id="ARBA00022786"/>
    </source>
</evidence>
<dbReference type="Gene3D" id="3.90.70.10">
    <property type="entry name" value="Cysteine proteinases"/>
    <property type="match status" value="2"/>
</dbReference>
<feature type="compositionally biased region" description="Basic residues" evidence="8">
    <location>
        <begin position="154"/>
        <end position="169"/>
    </location>
</feature>
<evidence type="ECO:0000256" key="2">
    <source>
        <dbReference type="ARBA" id="ARBA00009085"/>
    </source>
</evidence>
<keyword evidence="9" id="KW-0472">Membrane</keyword>
<dbReference type="AlphaFoldDB" id="A0A120K258"/>
<comment type="similarity">
    <text evidence="2 7">Belongs to the peptidase C19 family.</text>
</comment>
<keyword evidence="3 7" id="KW-0645">Protease</keyword>
<evidence type="ECO:0000256" key="5">
    <source>
        <dbReference type="ARBA" id="ARBA00022801"/>
    </source>
</evidence>
<keyword evidence="5 7" id="KW-0378">Hydrolase</keyword>
<dbReference type="PANTHER" id="PTHR24006">
    <property type="entry name" value="UBIQUITIN CARBOXYL-TERMINAL HYDROLASE"/>
    <property type="match status" value="1"/>
</dbReference>
<dbReference type="GO" id="GO:0004843">
    <property type="term" value="F:cysteine-type deubiquitinase activity"/>
    <property type="evidence" value="ECO:0007669"/>
    <property type="project" value="UniProtKB-UniRule"/>
</dbReference>
<reference evidence="11 12" key="1">
    <citation type="submission" date="2016-01" db="EMBL/GenBank/DDBJ databases">
        <title>Genome sequence of the yeast Holleya sinecauda.</title>
        <authorList>
            <person name="Dietrich F.S."/>
        </authorList>
    </citation>
    <scope>NUCLEOTIDE SEQUENCE [LARGE SCALE GENOMIC DNA]</scope>
    <source>
        <strain evidence="11 12">ATCC 58844</strain>
    </source>
</reference>
<dbReference type="RefSeq" id="XP_017987502.1">
    <property type="nucleotide sequence ID" value="XM_018131920.1"/>
</dbReference>
<dbReference type="GO" id="GO:0005634">
    <property type="term" value="C:nucleus"/>
    <property type="evidence" value="ECO:0007669"/>
    <property type="project" value="TreeGrafter"/>
</dbReference>
<dbReference type="InterPro" id="IPR038765">
    <property type="entry name" value="Papain-like_cys_pep_sf"/>
</dbReference>
<evidence type="ECO:0000259" key="10">
    <source>
        <dbReference type="PROSITE" id="PS50235"/>
    </source>
</evidence>
<evidence type="ECO:0000313" key="12">
    <source>
        <dbReference type="Proteomes" id="UP000243052"/>
    </source>
</evidence>
<keyword evidence="12" id="KW-1185">Reference proteome</keyword>
<name>A0A120K258_9SACH</name>
<feature type="compositionally biased region" description="Basic and acidic residues" evidence="8">
    <location>
        <begin position="135"/>
        <end position="147"/>
    </location>
</feature>
<feature type="compositionally biased region" description="Acidic residues" evidence="8">
    <location>
        <begin position="617"/>
        <end position="632"/>
    </location>
</feature>
<dbReference type="InterPro" id="IPR028889">
    <property type="entry name" value="USP"/>
</dbReference>
<keyword evidence="6 7" id="KW-0788">Thiol protease</keyword>
<evidence type="ECO:0000256" key="9">
    <source>
        <dbReference type="SAM" id="Phobius"/>
    </source>
</evidence>
<dbReference type="PROSITE" id="PS00973">
    <property type="entry name" value="USP_2"/>
    <property type="match status" value="1"/>
</dbReference>
<feature type="region of interest" description="Disordered" evidence="8">
    <location>
        <begin position="135"/>
        <end position="180"/>
    </location>
</feature>
<comment type="catalytic activity">
    <reaction evidence="1 7">
        <text>Thiol-dependent hydrolysis of ester, thioester, amide, peptide and isopeptide bonds formed by the C-terminal Gly of ubiquitin (a 76-residue protein attached to proteins as an intracellular targeting signal).</text>
        <dbReference type="EC" id="3.4.19.12"/>
    </reaction>
</comment>
<dbReference type="OrthoDB" id="2020758at2759"/>
<evidence type="ECO:0000313" key="11">
    <source>
        <dbReference type="EMBL" id="AMD20506.1"/>
    </source>
</evidence>
<sequence>MSSLQERGLKDFISICGEKSVNGTIILLVLTSLLLLLNCNYYICGTLDSFRRFAVYYTREFKHKMLGRWPPRSAVEEDWVIKRGGYVGGLANDGNTCFMNSVLQSLASSKHLLKFLDEEIIGAVEATEDIEIEEKAPVEDSVSEKDQNIQNRTVKGRKKIYGRQARRQRSSSESNEDPSARKIDFSLSLKELMDVLNAKHYRNRPYFKTKKLLKTMSKAPNKNILLGYNQEDAQEFFQTILSEIEKDHRSVHGKPSKDNQSVPADLLPESAIMASEHLDRIGTVYIPTEQIQPNSVLEDETKHYTPFRLITPLDGITAERIGCLQCGENGGIRYSLFSGLSLNLPNENIGSTIKLTDLLRSWIEPEIIEGVECNRCALTAVHEHLVEKMNALEKTGDSTVSNKLRTLLKSRIGQLDAILSKPVIDDEDYKKLHTENMVRKCSKSKQILIARPPPLLSIHINRSVFDPHTFMIRKNNSRVLFKTRLNLMPWCCDINAMNLDARLPMSNKANCEPEESSDDEITDGEYYSSLHQKFQAEFEEDDDEEEDDDAEEKETYIQPANNRDVHNYDPLGGENIFSSEDEDADISLPVDSLGNIIKNPSALSLDDLPSDENIEDASEADILEKPDNDDEDRQSSDDREGAEPSENFPLPPAPECSAGVSVSSGPVGPLTYSLRSVIVHYGSHNYGHYIAFRKFRGVWWRISDETVYIVTEAEVLSTPGVFMLFYEYDYDESTGMLRDDTEYSNESINIEIEDEFNNLTGSTKASLQEETMNE</sequence>
<dbReference type="EC" id="3.4.19.12" evidence="7"/>
<accession>A0A120K258</accession>
<proteinExistence type="inferred from homology"/>
<dbReference type="GeneID" id="28723752"/>
<dbReference type="PROSITE" id="PS00972">
    <property type="entry name" value="USP_1"/>
    <property type="match status" value="1"/>
</dbReference>
<feature type="region of interest" description="Disordered" evidence="8">
    <location>
        <begin position="617"/>
        <end position="662"/>
    </location>
</feature>
<feature type="transmembrane region" description="Helical" evidence="9">
    <location>
        <begin position="21"/>
        <end position="43"/>
    </location>
</feature>
<dbReference type="PANTHER" id="PTHR24006:SF888">
    <property type="entry name" value="UBIQUITIN CARBOXYL-TERMINAL HYDROLASE 30"/>
    <property type="match status" value="1"/>
</dbReference>
<evidence type="ECO:0000256" key="8">
    <source>
        <dbReference type="SAM" id="MobiDB-lite"/>
    </source>
</evidence>
<gene>
    <name evidence="11" type="ORF">AW171_hschr42399</name>
</gene>
<feature type="domain" description="USP" evidence="10">
    <location>
        <begin position="88"/>
        <end position="729"/>
    </location>
</feature>
<evidence type="ECO:0000256" key="7">
    <source>
        <dbReference type="RuleBase" id="RU366025"/>
    </source>
</evidence>
<evidence type="ECO:0000256" key="1">
    <source>
        <dbReference type="ARBA" id="ARBA00000707"/>
    </source>
</evidence>
<feature type="region of interest" description="Disordered" evidence="8">
    <location>
        <begin position="537"/>
        <end position="578"/>
    </location>
</feature>
<evidence type="ECO:0000256" key="6">
    <source>
        <dbReference type="ARBA" id="ARBA00022807"/>
    </source>
</evidence>
<feature type="compositionally biased region" description="Acidic residues" evidence="8">
    <location>
        <begin position="537"/>
        <end position="552"/>
    </location>
</feature>
<dbReference type="CDD" id="cd02662">
    <property type="entry name" value="Peptidase_C19F"/>
    <property type="match status" value="1"/>
</dbReference>
<dbReference type="InterPro" id="IPR050164">
    <property type="entry name" value="Peptidase_C19"/>
</dbReference>
<dbReference type="EMBL" id="CP014244">
    <property type="protein sequence ID" value="AMD20506.1"/>
    <property type="molecule type" value="Genomic_DNA"/>
</dbReference>
<keyword evidence="9" id="KW-0812">Transmembrane</keyword>
<dbReference type="InterPro" id="IPR001394">
    <property type="entry name" value="Peptidase_C19_UCH"/>
</dbReference>
<dbReference type="GO" id="GO:0005829">
    <property type="term" value="C:cytosol"/>
    <property type="evidence" value="ECO:0007669"/>
    <property type="project" value="TreeGrafter"/>
</dbReference>
<dbReference type="Pfam" id="PF00443">
    <property type="entry name" value="UCH"/>
    <property type="match status" value="1"/>
</dbReference>
<organism evidence="11 12">
    <name type="scientific">Eremothecium sinecaudum</name>
    <dbReference type="NCBI Taxonomy" id="45286"/>
    <lineage>
        <taxon>Eukaryota</taxon>
        <taxon>Fungi</taxon>
        <taxon>Dikarya</taxon>
        <taxon>Ascomycota</taxon>
        <taxon>Saccharomycotina</taxon>
        <taxon>Saccharomycetes</taxon>
        <taxon>Saccharomycetales</taxon>
        <taxon>Saccharomycetaceae</taxon>
        <taxon>Eremothecium</taxon>
    </lineage>
</organism>
<keyword evidence="9" id="KW-1133">Transmembrane helix</keyword>
<dbReference type="GO" id="GO:0016579">
    <property type="term" value="P:protein deubiquitination"/>
    <property type="evidence" value="ECO:0007669"/>
    <property type="project" value="InterPro"/>
</dbReference>
<dbReference type="Proteomes" id="UP000243052">
    <property type="component" value="Chromosome iv"/>
</dbReference>
<protein>
    <recommendedName>
        <fullName evidence="7">Ubiquitin carboxyl-terminal hydrolase</fullName>
        <ecNumber evidence="7">3.4.19.12</ecNumber>
    </recommendedName>
</protein>
<keyword evidence="4 7" id="KW-0833">Ubl conjugation pathway</keyword>
<dbReference type="GO" id="GO:0006508">
    <property type="term" value="P:proteolysis"/>
    <property type="evidence" value="ECO:0007669"/>
    <property type="project" value="UniProtKB-KW"/>
</dbReference>
<feature type="compositionally biased region" description="Basic and acidic residues" evidence="8">
    <location>
        <begin position="633"/>
        <end position="642"/>
    </location>
</feature>
<dbReference type="STRING" id="45286.A0A120K258"/>
<dbReference type="SUPFAM" id="SSF54001">
    <property type="entry name" value="Cysteine proteinases"/>
    <property type="match status" value="1"/>
</dbReference>
<dbReference type="InterPro" id="IPR018200">
    <property type="entry name" value="USP_CS"/>
</dbReference>
<dbReference type="PROSITE" id="PS50235">
    <property type="entry name" value="USP_3"/>
    <property type="match status" value="1"/>
</dbReference>